<evidence type="ECO:0000256" key="2">
    <source>
        <dbReference type="SAM" id="MobiDB-lite"/>
    </source>
</evidence>
<proteinExistence type="predicted"/>
<evidence type="ECO:0000313" key="3">
    <source>
        <dbReference type="EMBL" id="CAC5407895.1"/>
    </source>
</evidence>
<evidence type="ECO:0000313" key="4">
    <source>
        <dbReference type="Proteomes" id="UP000507470"/>
    </source>
</evidence>
<evidence type="ECO:0000256" key="1">
    <source>
        <dbReference type="SAM" id="Coils"/>
    </source>
</evidence>
<feature type="compositionally biased region" description="Basic and acidic residues" evidence="2">
    <location>
        <begin position="18"/>
        <end position="38"/>
    </location>
</feature>
<keyword evidence="1" id="KW-0175">Coiled coil</keyword>
<dbReference type="Proteomes" id="UP000507470">
    <property type="component" value="Unassembled WGS sequence"/>
</dbReference>
<reference evidence="3 4" key="1">
    <citation type="submission" date="2020-06" db="EMBL/GenBank/DDBJ databases">
        <authorList>
            <person name="Li R."/>
            <person name="Bekaert M."/>
        </authorList>
    </citation>
    <scope>NUCLEOTIDE SEQUENCE [LARGE SCALE GENOMIC DNA]</scope>
    <source>
        <strain evidence="4">wild</strain>
    </source>
</reference>
<dbReference type="AlphaFoldDB" id="A0A6J8DIM7"/>
<keyword evidence="4" id="KW-1185">Reference proteome</keyword>
<feature type="region of interest" description="Disordered" evidence="2">
    <location>
        <begin position="1"/>
        <end position="48"/>
    </location>
</feature>
<feature type="coiled-coil region" evidence="1">
    <location>
        <begin position="94"/>
        <end position="128"/>
    </location>
</feature>
<feature type="compositionally biased region" description="Polar residues" evidence="2">
    <location>
        <begin position="39"/>
        <end position="48"/>
    </location>
</feature>
<accession>A0A6J8DIM7</accession>
<dbReference type="EMBL" id="CACVKT020007423">
    <property type="protein sequence ID" value="CAC5407895.1"/>
    <property type="molecule type" value="Genomic_DNA"/>
</dbReference>
<organism evidence="3 4">
    <name type="scientific">Mytilus coruscus</name>
    <name type="common">Sea mussel</name>
    <dbReference type="NCBI Taxonomy" id="42192"/>
    <lineage>
        <taxon>Eukaryota</taxon>
        <taxon>Metazoa</taxon>
        <taxon>Spiralia</taxon>
        <taxon>Lophotrochozoa</taxon>
        <taxon>Mollusca</taxon>
        <taxon>Bivalvia</taxon>
        <taxon>Autobranchia</taxon>
        <taxon>Pteriomorphia</taxon>
        <taxon>Mytilida</taxon>
        <taxon>Mytiloidea</taxon>
        <taxon>Mytilidae</taxon>
        <taxon>Mytilinae</taxon>
        <taxon>Mytilus</taxon>
    </lineage>
</organism>
<protein>
    <submittedName>
        <fullName evidence="3">Uncharacterized protein</fullName>
    </submittedName>
</protein>
<name>A0A6J8DIM7_MYTCO</name>
<sequence>MKDGKKLENGLKTQNTEKVQKSLENDRNLHSENDRQQQDMEATSSTDVTGYSTQDMEVSSSSDVQRSSVTPTLIVKLPNIDLKKRTRTRVSRATAKLRREVKTLTTEKENANRRFKKISKRYERLVKKTETIQHITAKRCQMVNSPSTSNNTCLTPRKRTMGELREEGLTPSKIPKPIQDKLLLANVLTEEIGNAWNSSGLKGKILVAQIVSGTGIKKYKMKKVLGIKTGIRRQNFRGSSQQINKFPEIRKNVVGRESLRISVVNFLERDDNSRLCLAK</sequence>
<gene>
    <name evidence="3" type="ORF">MCOR_41326</name>
</gene>
<dbReference type="OrthoDB" id="6209589at2759"/>